<organism evidence="6 7">
    <name type="scientific">Sinocyclocheilus anshuiensis</name>
    <dbReference type="NCBI Taxonomy" id="1608454"/>
    <lineage>
        <taxon>Eukaryota</taxon>
        <taxon>Metazoa</taxon>
        <taxon>Chordata</taxon>
        <taxon>Craniata</taxon>
        <taxon>Vertebrata</taxon>
        <taxon>Euteleostomi</taxon>
        <taxon>Actinopterygii</taxon>
        <taxon>Neopterygii</taxon>
        <taxon>Teleostei</taxon>
        <taxon>Ostariophysi</taxon>
        <taxon>Cypriniformes</taxon>
        <taxon>Cyprinidae</taxon>
        <taxon>Cyprininae</taxon>
        <taxon>Sinocyclocheilus</taxon>
    </lineage>
</organism>
<evidence type="ECO:0000256" key="1">
    <source>
        <dbReference type="ARBA" id="ARBA00022723"/>
    </source>
</evidence>
<evidence type="ECO:0000256" key="2">
    <source>
        <dbReference type="ARBA" id="ARBA00022771"/>
    </source>
</evidence>
<dbReference type="GO" id="GO:0008270">
    <property type="term" value="F:zinc ion binding"/>
    <property type="evidence" value="ECO:0007669"/>
    <property type="project" value="UniProtKB-KW"/>
</dbReference>
<evidence type="ECO:0000313" key="7">
    <source>
        <dbReference type="Proteomes" id="UP000472260"/>
    </source>
</evidence>
<dbReference type="AlphaFoldDB" id="A0A671N8C4"/>
<dbReference type="SMART" id="SM00184">
    <property type="entry name" value="RING"/>
    <property type="match status" value="1"/>
</dbReference>
<dbReference type="InterPro" id="IPR017907">
    <property type="entry name" value="Znf_RING_CS"/>
</dbReference>
<keyword evidence="3" id="KW-0862">Zinc</keyword>
<evidence type="ECO:0000256" key="4">
    <source>
        <dbReference type="PROSITE-ProRule" id="PRU00175"/>
    </source>
</evidence>
<dbReference type="Proteomes" id="UP000472260">
    <property type="component" value="Unassembled WGS sequence"/>
</dbReference>
<keyword evidence="1" id="KW-0479">Metal-binding</keyword>
<reference evidence="6" key="1">
    <citation type="submission" date="2025-08" db="UniProtKB">
        <authorList>
            <consortium name="Ensembl"/>
        </authorList>
    </citation>
    <scope>IDENTIFICATION</scope>
</reference>
<protein>
    <recommendedName>
        <fullName evidence="5">RING-type domain-containing protein</fullName>
    </recommendedName>
</protein>
<dbReference type="PROSITE" id="PS00518">
    <property type="entry name" value="ZF_RING_1"/>
    <property type="match status" value="1"/>
</dbReference>
<dbReference type="Pfam" id="PF13445">
    <property type="entry name" value="zf-RING_UBOX"/>
    <property type="match status" value="1"/>
</dbReference>
<evidence type="ECO:0000259" key="5">
    <source>
        <dbReference type="PROSITE" id="PS50089"/>
    </source>
</evidence>
<dbReference type="InterPro" id="IPR051051">
    <property type="entry name" value="E3_ubiq-ligase_TRIM/RNF"/>
</dbReference>
<dbReference type="InterPro" id="IPR001841">
    <property type="entry name" value="Znf_RING"/>
</dbReference>
<sequence length="136" mass="15581">MASKRPFCDADFLCAVCHDVFDRPVALLCGHSFCRDCVEQYWSVSDSRQCPMCRQISANTPSLNLALGNLCQAFLHHKRHLEELCENMELMQQADFECDLLALKMNVRSFTNYLQMLKGAPSNLLHSHKTFKSKHV</sequence>
<dbReference type="SUPFAM" id="SSF57850">
    <property type="entry name" value="RING/U-box"/>
    <property type="match status" value="1"/>
</dbReference>
<evidence type="ECO:0000313" key="6">
    <source>
        <dbReference type="Ensembl" id="ENSSANP00000040759.1"/>
    </source>
</evidence>
<reference evidence="6" key="2">
    <citation type="submission" date="2025-09" db="UniProtKB">
        <authorList>
            <consortium name="Ensembl"/>
        </authorList>
    </citation>
    <scope>IDENTIFICATION</scope>
</reference>
<name>A0A671N8C4_9TELE</name>
<keyword evidence="7" id="KW-1185">Reference proteome</keyword>
<feature type="domain" description="RING-type" evidence="5">
    <location>
        <begin position="14"/>
        <end position="54"/>
    </location>
</feature>
<dbReference type="PANTHER" id="PTHR25465">
    <property type="entry name" value="B-BOX DOMAIN CONTAINING"/>
    <property type="match status" value="1"/>
</dbReference>
<evidence type="ECO:0000256" key="3">
    <source>
        <dbReference type="ARBA" id="ARBA00022833"/>
    </source>
</evidence>
<dbReference type="PANTHER" id="PTHR25465:SF41">
    <property type="entry name" value="E3 UBIQUITIN-PROTEIN LIGASE RNF135"/>
    <property type="match status" value="1"/>
</dbReference>
<proteinExistence type="predicted"/>
<accession>A0A671N8C4</accession>
<dbReference type="Ensembl" id="ENSSANT00000043399.1">
    <property type="protein sequence ID" value="ENSSANP00000040759.1"/>
    <property type="gene ID" value="ENSSANG00000020742.1"/>
</dbReference>
<dbReference type="PROSITE" id="PS50089">
    <property type="entry name" value="ZF_RING_2"/>
    <property type="match status" value="1"/>
</dbReference>
<dbReference type="Gene3D" id="3.30.40.10">
    <property type="entry name" value="Zinc/RING finger domain, C3HC4 (zinc finger)"/>
    <property type="match status" value="1"/>
</dbReference>
<dbReference type="InterPro" id="IPR027370">
    <property type="entry name" value="Znf-RING_euk"/>
</dbReference>
<keyword evidence="2 4" id="KW-0863">Zinc-finger</keyword>
<dbReference type="InterPro" id="IPR013083">
    <property type="entry name" value="Znf_RING/FYVE/PHD"/>
</dbReference>